<keyword evidence="3" id="KW-1185">Reference proteome</keyword>
<comment type="caution">
    <text evidence="2">The sequence shown here is derived from an EMBL/GenBank/DDBJ whole genome shotgun (WGS) entry which is preliminary data.</text>
</comment>
<dbReference type="InterPro" id="IPR045865">
    <property type="entry name" value="ACT-like_dom_sf"/>
</dbReference>
<reference evidence="2 3" key="1">
    <citation type="journal article" date="2012" name="J. Bacteriol.">
        <title>Genome Sequence of n-Alkane-Degrading Hydrocarboniphaga effusa Strain AP103T (ATCC BAA-332T).</title>
        <authorList>
            <person name="Chang H.K."/>
            <person name="Zylstra G.J."/>
            <person name="Chae J.C."/>
        </authorList>
    </citation>
    <scope>NUCLEOTIDE SEQUENCE [LARGE SCALE GENOMIC DNA]</scope>
    <source>
        <strain evidence="2 3">AP103</strain>
    </source>
</reference>
<dbReference type="RefSeq" id="WP_007183732.1">
    <property type="nucleotide sequence ID" value="NZ_AKGD01000001.1"/>
</dbReference>
<proteinExistence type="predicted"/>
<dbReference type="AlphaFoldDB" id="I7ZFG2"/>
<dbReference type="Proteomes" id="UP000003704">
    <property type="component" value="Unassembled WGS sequence"/>
</dbReference>
<protein>
    <recommendedName>
        <fullName evidence="1">ACT domain-containing protein</fullName>
    </recommendedName>
</protein>
<dbReference type="PROSITE" id="PS51671">
    <property type="entry name" value="ACT"/>
    <property type="match status" value="1"/>
</dbReference>
<evidence type="ECO:0000313" key="3">
    <source>
        <dbReference type="Proteomes" id="UP000003704"/>
    </source>
</evidence>
<name>I7ZFG2_9GAMM</name>
<evidence type="ECO:0000259" key="1">
    <source>
        <dbReference type="PROSITE" id="PS51671"/>
    </source>
</evidence>
<dbReference type="InterPro" id="IPR002912">
    <property type="entry name" value="ACT_dom"/>
</dbReference>
<dbReference type="Pfam" id="PF22629">
    <property type="entry name" value="ACT_AHAS_ss"/>
    <property type="match status" value="1"/>
</dbReference>
<gene>
    <name evidence="2" type="ORF">WQQ_07760</name>
</gene>
<dbReference type="EMBL" id="AKGD01000001">
    <property type="protein sequence ID" value="EIT70639.1"/>
    <property type="molecule type" value="Genomic_DNA"/>
</dbReference>
<dbReference type="Gene3D" id="3.30.70.260">
    <property type="match status" value="1"/>
</dbReference>
<feature type="domain" description="ACT" evidence="1">
    <location>
        <begin position="8"/>
        <end position="83"/>
    </location>
</feature>
<sequence>MSASTLVVYVLEADDRAGVMHAIAAVFAHRGLSMHSLLADTGRKPSRILVSFDGTERQQKLVQQVLTRLHHVQSVRVLRTDSPELRAIAVGRMCGPLPQLAEVIAQTQGDAVMLSGRYRDVEAAVSELESRGLIAEVARSLVAL</sequence>
<dbReference type="InterPro" id="IPR054480">
    <property type="entry name" value="AHAS_small-like_ACT"/>
</dbReference>
<dbReference type="SUPFAM" id="SSF55021">
    <property type="entry name" value="ACT-like"/>
    <property type="match status" value="1"/>
</dbReference>
<dbReference type="OrthoDB" id="9974760at2"/>
<dbReference type="STRING" id="1172194.WQQ_07760"/>
<evidence type="ECO:0000313" key="2">
    <source>
        <dbReference type="EMBL" id="EIT70639.1"/>
    </source>
</evidence>
<organism evidence="2 3">
    <name type="scientific">Hydrocarboniphaga effusa AP103</name>
    <dbReference type="NCBI Taxonomy" id="1172194"/>
    <lineage>
        <taxon>Bacteria</taxon>
        <taxon>Pseudomonadati</taxon>
        <taxon>Pseudomonadota</taxon>
        <taxon>Gammaproteobacteria</taxon>
        <taxon>Nevskiales</taxon>
        <taxon>Nevskiaceae</taxon>
        <taxon>Hydrocarboniphaga</taxon>
    </lineage>
</organism>
<accession>I7ZFG2</accession>